<name>A0A4W5K2N8_9TELE</name>
<organism evidence="2 3">
    <name type="scientific">Hucho hucho</name>
    <name type="common">huchen</name>
    <dbReference type="NCBI Taxonomy" id="62062"/>
    <lineage>
        <taxon>Eukaryota</taxon>
        <taxon>Metazoa</taxon>
        <taxon>Chordata</taxon>
        <taxon>Craniata</taxon>
        <taxon>Vertebrata</taxon>
        <taxon>Euteleostomi</taxon>
        <taxon>Actinopterygii</taxon>
        <taxon>Neopterygii</taxon>
        <taxon>Teleostei</taxon>
        <taxon>Protacanthopterygii</taxon>
        <taxon>Salmoniformes</taxon>
        <taxon>Salmonidae</taxon>
        <taxon>Salmoninae</taxon>
        <taxon>Hucho</taxon>
    </lineage>
</organism>
<evidence type="ECO:0000313" key="2">
    <source>
        <dbReference type="Ensembl" id="ENSHHUP00000006226.1"/>
    </source>
</evidence>
<proteinExistence type="predicted"/>
<keyword evidence="3" id="KW-1185">Reference proteome</keyword>
<evidence type="ECO:0000313" key="3">
    <source>
        <dbReference type="Proteomes" id="UP000314982"/>
    </source>
</evidence>
<reference evidence="2" key="3">
    <citation type="submission" date="2025-09" db="UniProtKB">
        <authorList>
            <consortium name="Ensembl"/>
        </authorList>
    </citation>
    <scope>IDENTIFICATION</scope>
</reference>
<dbReference type="STRING" id="62062.ENSHHUP00000006226"/>
<reference evidence="3" key="1">
    <citation type="submission" date="2018-06" db="EMBL/GenBank/DDBJ databases">
        <title>Genome assembly of Danube salmon.</title>
        <authorList>
            <person name="Macqueen D.J."/>
            <person name="Gundappa M.K."/>
        </authorList>
    </citation>
    <scope>NUCLEOTIDE SEQUENCE [LARGE SCALE GENOMIC DNA]</scope>
</reference>
<evidence type="ECO:0000256" key="1">
    <source>
        <dbReference type="SAM" id="MobiDB-lite"/>
    </source>
</evidence>
<feature type="region of interest" description="Disordered" evidence="1">
    <location>
        <begin position="65"/>
        <end position="88"/>
    </location>
</feature>
<dbReference type="Pfam" id="PF10167">
    <property type="entry name" value="BORCS8"/>
    <property type="match status" value="1"/>
</dbReference>
<sequence length="105" mass="12157">MEDQEIQLQVKRVTEKLMALYRLQEHFRRSLPELVLHETDMQLWEEQMKSMTNSSLHFKSIDGLNHQHEGTDQHFPGAQEGGSKQPIPLTLTLGHSNNAVYLSFV</sequence>
<reference evidence="2" key="2">
    <citation type="submission" date="2025-08" db="UniProtKB">
        <authorList>
            <consortium name="Ensembl"/>
        </authorList>
    </citation>
    <scope>IDENTIFICATION</scope>
</reference>
<dbReference type="Proteomes" id="UP000314982">
    <property type="component" value="Unassembled WGS sequence"/>
</dbReference>
<protein>
    <submittedName>
        <fullName evidence="2">Uncharacterized protein</fullName>
    </submittedName>
</protein>
<dbReference type="Ensembl" id="ENSHHUT00000006412.1">
    <property type="protein sequence ID" value="ENSHHUP00000006226.1"/>
    <property type="gene ID" value="ENSHHUG00000003819.1"/>
</dbReference>
<accession>A0A4W5K2N8</accession>
<dbReference type="GeneTree" id="ENSGT01000000220738"/>
<dbReference type="InterPro" id="IPR019320">
    <property type="entry name" value="BORCS8"/>
</dbReference>
<dbReference type="AlphaFoldDB" id="A0A4W5K2N8"/>